<keyword evidence="1 4" id="KW-0808">Transferase</keyword>
<reference evidence="4 5" key="1">
    <citation type="submission" date="2017-05" db="EMBL/GenBank/DDBJ databases">
        <authorList>
            <person name="Song R."/>
            <person name="Chenine A.L."/>
            <person name="Ruprecht R.M."/>
        </authorList>
    </citation>
    <scope>NUCLEOTIDE SEQUENCE [LARGE SCALE GENOMIC DNA]</scope>
    <source>
        <strain evidence="4 5">CECT 8489</strain>
    </source>
</reference>
<evidence type="ECO:0000259" key="3">
    <source>
        <dbReference type="PROSITE" id="PS51186"/>
    </source>
</evidence>
<dbReference type="PROSITE" id="PS51186">
    <property type="entry name" value="GNAT"/>
    <property type="match status" value="1"/>
</dbReference>
<evidence type="ECO:0000256" key="1">
    <source>
        <dbReference type="ARBA" id="ARBA00022679"/>
    </source>
</evidence>
<evidence type="ECO:0000313" key="4">
    <source>
        <dbReference type="EMBL" id="SMX22637.1"/>
    </source>
</evidence>
<accession>A0A238IW37</accession>
<protein>
    <submittedName>
        <fullName evidence="4">N-acyltransferase YncA</fullName>
        <ecNumber evidence="4">2.3.1.-</ecNumber>
    </submittedName>
</protein>
<evidence type="ECO:0000313" key="5">
    <source>
        <dbReference type="Proteomes" id="UP000201838"/>
    </source>
</evidence>
<dbReference type="OrthoDB" id="5459937at2"/>
<sequence>MIVRPAEMRDADAIAAALNPVIRNTTISFKPYELSLDEVRELIAMAPGIFVAEVDGKVVGYASYDQFRRGAGYARSMEHSIILAPEARGHGIGRTLMAVVEDHARAAGVGSLWAGVSGENPGGVAFHDRLGFETVAVLPKVGFKFNRWLDLTLMRKWLQPAGDETSGSH</sequence>
<dbReference type="CDD" id="cd04301">
    <property type="entry name" value="NAT_SF"/>
    <property type="match status" value="1"/>
</dbReference>
<dbReference type="SUPFAM" id="SSF55729">
    <property type="entry name" value="Acyl-CoA N-acyltransferases (Nat)"/>
    <property type="match status" value="1"/>
</dbReference>
<dbReference type="GO" id="GO:0016747">
    <property type="term" value="F:acyltransferase activity, transferring groups other than amino-acyl groups"/>
    <property type="evidence" value="ECO:0007669"/>
    <property type="project" value="InterPro"/>
</dbReference>
<dbReference type="AlphaFoldDB" id="A0A238IW37"/>
<organism evidence="4 5">
    <name type="scientific">Boseongicola aestuarii</name>
    <dbReference type="NCBI Taxonomy" id="1470561"/>
    <lineage>
        <taxon>Bacteria</taxon>
        <taxon>Pseudomonadati</taxon>
        <taxon>Pseudomonadota</taxon>
        <taxon>Alphaproteobacteria</taxon>
        <taxon>Rhodobacterales</taxon>
        <taxon>Paracoccaceae</taxon>
        <taxon>Boseongicola</taxon>
    </lineage>
</organism>
<dbReference type="EC" id="2.3.1.-" evidence="4"/>
<evidence type="ECO:0000256" key="2">
    <source>
        <dbReference type="ARBA" id="ARBA00023315"/>
    </source>
</evidence>
<dbReference type="Proteomes" id="UP000201838">
    <property type="component" value="Unassembled WGS sequence"/>
</dbReference>
<gene>
    <name evidence="4" type="primary">yncA</name>
    <name evidence="4" type="ORF">BOA8489_00735</name>
</gene>
<dbReference type="PANTHER" id="PTHR43072">
    <property type="entry name" value="N-ACETYLTRANSFERASE"/>
    <property type="match status" value="1"/>
</dbReference>
<keyword evidence="5" id="KW-1185">Reference proteome</keyword>
<dbReference type="Gene3D" id="3.40.630.30">
    <property type="match status" value="1"/>
</dbReference>
<dbReference type="EMBL" id="FXXQ01000002">
    <property type="protein sequence ID" value="SMX22637.1"/>
    <property type="molecule type" value="Genomic_DNA"/>
</dbReference>
<feature type="domain" description="N-acetyltransferase" evidence="3">
    <location>
        <begin position="1"/>
        <end position="159"/>
    </location>
</feature>
<proteinExistence type="predicted"/>
<dbReference type="InterPro" id="IPR016181">
    <property type="entry name" value="Acyl_CoA_acyltransferase"/>
</dbReference>
<keyword evidence="2 4" id="KW-0012">Acyltransferase</keyword>
<dbReference type="InterPro" id="IPR000182">
    <property type="entry name" value="GNAT_dom"/>
</dbReference>
<dbReference type="Pfam" id="PF00583">
    <property type="entry name" value="Acetyltransf_1"/>
    <property type="match status" value="1"/>
</dbReference>
<dbReference type="PANTHER" id="PTHR43072:SF23">
    <property type="entry name" value="UPF0039 PROTEIN C11D3.02C"/>
    <property type="match status" value="1"/>
</dbReference>
<name>A0A238IW37_9RHOB</name>